<evidence type="ECO:0000313" key="2">
    <source>
        <dbReference type="EMBL" id="MBI3128753.1"/>
    </source>
</evidence>
<dbReference type="InterPro" id="IPR014710">
    <property type="entry name" value="RmlC-like_jellyroll"/>
</dbReference>
<gene>
    <name evidence="2" type="ORF">HYZ11_14205</name>
</gene>
<organism evidence="2 3">
    <name type="scientific">Tectimicrobiota bacterium</name>
    <dbReference type="NCBI Taxonomy" id="2528274"/>
    <lineage>
        <taxon>Bacteria</taxon>
        <taxon>Pseudomonadati</taxon>
        <taxon>Nitrospinota/Tectimicrobiota group</taxon>
        <taxon>Candidatus Tectimicrobiota</taxon>
    </lineage>
</organism>
<sequence length="149" mass="16857">MAIKAPTKRRWALVDSTAIGVDKKYEPPLIIAWGVDSHAVGTQTITMGRTIIPPKARNQRHYHVCDATFYIVRGPIVVWMGEEKEEHTVPTGTFVYAAAGEIHGLYNPSETEDAELIFTYGNCPNRDAARTIYVEEAWQEEDKRDRIPK</sequence>
<name>A0A932I132_UNCTE</name>
<accession>A0A932I132</accession>
<dbReference type="Gene3D" id="2.60.120.10">
    <property type="entry name" value="Jelly Rolls"/>
    <property type="match status" value="1"/>
</dbReference>
<feature type="domain" description="Cupin type-2" evidence="1">
    <location>
        <begin position="50"/>
        <end position="119"/>
    </location>
</feature>
<dbReference type="Pfam" id="PF07883">
    <property type="entry name" value="Cupin_2"/>
    <property type="match status" value="1"/>
</dbReference>
<evidence type="ECO:0000313" key="3">
    <source>
        <dbReference type="Proteomes" id="UP000782312"/>
    </source>
</evidence>
<dbReference type="Proteomes" id="UP000782312">
    <property type="component" value="Unassembled WGS sequence"/>
</dbReference>
<dbReference type="InterPro" id="IPR013096">
    <property type="entry name" value="Cupin_2"/>
</dbReference>
<dbReference type="AlphaFoldDB" id="A0A932I132"/>
<comment type="caution">
    <text evidence="2">The sequence shown here is derived from an EMBL/GenBank/DDBJ whole genome shotgun (WGS) entry which is preliminary data.</text>
</comment>
<dbReference type="EMBL" id="JACPUR010000035">
    <property type="protein sequence ID" value="MBI3128753.1"/>
    <property type="molecule type" value="Genomic_DNA"/>
</dbReference>
<dbReference type="SUPFAM" id="SSF51182">
    <property type="entry name" value="RmlC-like cupins"/>
    <property type="match status" value="1"/>
</dbReference>
<protein>
    <submittedName>
        <fullName evidence="2">Cupin domain-containing protein</fullName>
    </submittedName>
</protein>
<evidence type="ECO:0000259" key="1">
    <source>
        <dbReference type="Pfam" id="PF07883"/>
    </source>
</evidence>
<proteinExistence type="predicted"/>
<reference evidence="2" key="1">
    <citation type="submission" date="2020-07" db="EMBL/GenBank/DDBJ databases">
        <title>Huge and variable diversity of episymbiotic CPR bacteria and DPANN archaea in groundwater ecosystems.</title>
        <authorList>
            <person name="He C.Y."/>
            <person name="Keren R."/>
            <person name="Whittaker M."/>
            <person name="Farag I.F."/>
            <person name="Doudna J."/>
            <person name="Cate J.H.D."/>
            <person name="Banfield J.F."/>
        </authorList>
    </citation>
    <scope>NUCLEOTIDE SEQUENCE</scope>
    <source>
        <strain evidence="2">NC_groundwater_763_Ag_S-0.2um_68_21</strain>
    </source>
</reference>
<dbReference type="InterPro" id="IPR011051">
    <property type="entry name" value="RmlC_Cupin_sf"/>
</dbReference>